<dbReference type="AlphaFoldDB" id="A0A699YHX4"/>
<name>A0A699YHX4_HAELA</name>
<dbReference type="EMBL" id="BLLF01000186">
    <property type="protein sequence ID" value="GFH08815.1"/>
    <property type="molecule type" value="Genomic_DNA"/>
</dbReference>
<keyword evidence="2" id="KW-1185">Reference proteome</keyword>
<evidence type="ECO:0000313" key="2">
    <source>
        <dbReference type="Proteomes" id="UP000485058"/>
    </source>
</evidence>
<gene>
    <name evidence="1" type="ORF">HaLaN_03843</name>
</gene>
<proteinExistence type="predicted"/>
<evidence type="ECO:0000313" key="1">
    <source>
        <dbReference type="EMBL" id="GFH08815.1"/>
    </source>
</evidence>
<protein>
    <submittedName>
        <fullName evidence="1">Methyltransf_25 domain-containing protein</fullName>
    </submittedName>
</protein>
<dbReference type="Proteomes" id="UP000485058">
    <property type="component" value="Unassembled WGS sequence"/>
</dbReference>
<accession>A0A699YHX4</accession>
<organism evidence="1 2">
    <name type="scientific">Haematococcus lacustris</name>
    <name type="common">Green alga</name>
    <name type="synonym">Haematococcus pluvialis</name>
    <dbReference type="NCBI Taxonomy" id="44745"/>
    <lineage>
        <taxon>Eukaryota</taxon>
        <taxon>Viridiplantae</taxon>
        <taxon>Chlorophyta</taxon>
        <taxon>core chlorophytes</taxon>
        <taxon>Chlorophyceae</taxon>
        <taxon>CS clade</taxon>
        <taxon>Chlamydomonadales</taxon>
        <taxon>Haematococcaceae</taxon>
        <taxon>Haematococcus</taxon>
    </lineage>
</organism>
<comment type="caution">
    <text evidence="1">The sequence shown here is derived from an EMBL/GenBank/DDBJ whole genome shotgun (WGS) entry which is preliminary data.</text>
</comment>
<reference evidence="1 2" key="1">
    <citation type="submission" date="2020-02" db="EMBL/GenBank/DDBJ databases">
        <title>Draft genome sequence of Haematococcus lacustris strain NIES-144.</title>
        <authorList>
            <person name="Morimoto D."/>
            <person name="Nakagawa S."/>
            <person name="Yoshida T."/>
            <person name="Sawayama S."/>
        </authorList>
    </citation>
    <scope>NUCLEOTIDE SEQUENCE [LARGE SCALE GENOMIC DNA]</scope>
    <source>
        <strain evidence="1 2">NIES-144</strain>
    </source>
</reference>
<sequence length="129" mass="14348">MAMHQAHNRLHHAAKVPGVRHPFCGPLPQRHKRAVAAAATSTSQGGSSTMLMAMVEALFKFQPFFAMATKQARAMVVKRAESIGLDWDGAMKELEAQDWQARMKAVTQPSLQYPAYYTQPFHAYPHGNL</sequence>
<feature type="non-terminal residue" evidence="1">
    <location>
        <position position="1"/>
    </location>
</feature>